<dbReference type="OrthoDB" id="6392at2"/>
<evidence type="ECO:0000256" key="2">
    <source>
        <dbReference type="ARBA" id="ARBA00024764"/>
    </source>
</evidence>
<dbReference type="PANTHER" id="PTHR40083">
    <property type="entry name" value="UPF0122 PROTEIN CBO2450/CLC_2298"/>
    <property type="match status" value="1"/>
</dbReference>
<evidence type="ECO:0000256" key="1">
    <source>
        <dbReference type="ARBA" id="ARBA00008720"/>
    </source>
</evidence>
<dbReference type="InterPro" id="IPR013324">
    <property type="entry name" value="RNA_pol_sigma_r3/r4-like"/>
</dbReference>
<accession>A0A226BZI0</accession>
<comment type="caution">
    <text evidence="4">The sequence shown here is derived from an EMBL/GenBank/DDBJ whole genome shotgun (WGS) entry which is preliminary data.</text>
</comment>
<dbReference type="InterPro" id="IPR007394">
    <property type="entry name" value="UPF0122"/>
</dbReference>
<dbReference type="SUPFAM" id="SSF88659">
    <property type="entry name" value="Sigma3 and sigma4 domains of RNA polymerase sigma factors"/>
    <property type="match status" value="1"/>
</dbReference>
<protein>
    <recommendedName>
        <fullName evidence="3">UPF0122 protein CDO51_04845</fullName>
    </recommendedName>
</protein>
<keyword evidence="4" id="KW-0238">DNA-binding</keyword>
<sequence>MLEKTTHLVLLFDFYGELLTDRQKDIFKLYYYEDLSLGEISDLEKISRQGVYDLLQRGEELLTEYEHKLGLVKNFTLRQNKLKKLKKMLELPENERSHKECLDILDELIRGDDNAI</sequence>
<dbReference type="PANTHER" id="PTHR40083:SF1">
    <property type="entry name" value="UPF0122 PROTEIN YLXM"/>
    <property type="match status" value="1"/>
</dbReference>
<evidence type="ECO:0000256" key="3">
    <source>
        <dbReference type="HAMAP-Rule" id="MF_00245"/>
    </source>
</evidence>
<dbReference type="InterPro" id="IPR054831">
    <property type="entry name" value="UPF0122_fam_protein"/>
</dbReference>
<dbReference type="GO" id="GO:0003677">
    <property type="term" value="F:DNA binding"/>
    <property type="evidence" value="ECO:0007669"/>
    <property type="project" value="UniProtKB-KW"/>
</dbReference>
<evidence type="ECO:0000313" key="4">
    <source>
        <dbReference type="EMBL" id="OWZ84202.1"/>
    </source>
</evidence>
<gene>
    <name evidence="4" type="ORF">CDO51_04845</name>
</gene>
<dbReference type="HAMAP" id="MF_00245">
    <property type="entry name" value="UPF0122"/>
    <property type="match status" value="1"/>
</dbReference>
<name>A0A226BZI0_9FIRM</name>
<dbReference type="Pfam" id="PF04297">
    <property type="entry name" value="UPF0122"/>
    <property type="match status" value="1"/>
</dbReference>
<comment type="function">
    <text evidence="2 3">Might take part in the signal recognition particle (SRP) pathway. This is inferred from the conservation of its genetic proximity to ftsY/ffh. May be a regulatory protein.</text>
</comment>
<dbReference type="AlphaFoldDB" id="A0A226BZI0"/>
<organism evidence="4 5">
    <name type="scientific">Natranaerobius trueperi</name>
    <dbReference type="NCBI Taxonomy" id="759412"/>
    <lineage>
        <taxon>Bacteria</taxon>
        <taxon>Bacillati</taxon>
        <taxon>Bacillota</taxon>
        <taxon>Clostridia</taxon>
        <taxon>Natranaerobiales</taxon>
        <taxon>Natranaerobiaceae</taxon>
        <taxon>Natranaerobius</taxon>
    </lineage>
</organism>
<dbReference type="Gene3D" id="1.10.10.10">
    <property type="entry name" value="Winged helix-like DNA-binding domain superfamily/Winged helix DNA-binding domain"/>
    <property type="match status" value="1"/>
</dbReference>
<dbReference type="InterPro" id="IPR036388">
    <property type="entry name" value="WH-like_DNA-bd_sf"/>
</dbReference>
<proteinExistence type="inferred from homology"/>
<dbReference type="EMBL" id="NIQC01000007">
    <property type="protein sequence ID" value="OWZ84202.1"/>
    <property type="molecule type" value="Genomic_DNA"/>
</dbReference>
<dbReference type="RefSeq" id="WP_089023180.1">
    <property type="nucleotide sequence ID" value="NZ_NIQC01000007.1"/>
</dbReference>
<dbReference type="Proteomes" id="UP000214588">
    <property type="component" value="Unassembled WGS sequence"/>
</dbReference>
<reference evidence="4 5" key="1">
    <citation type="submission" date="2017-06" db="EMBL/GenBank/DDBJ databases">
        <title>Draft Genome Sequence of Natranaerobius trueperi halophilic, alkalithermophilic bacteria from soda lakes.</title>
        <authorList>
            <person name="Zhao B."/>
        </authorList>
    </citation>
    <scope>NUCLEOTIDE SEQUENCE [LARGE SCALE GENOMIC DNA]</scope>
    <source>
        <strain evidence="4 5">DSM 18760</strain>
    </source>
</reference>
<dbReference type="NCBIfam" id="NF045758">
    <property type="entry name" value="YlxM"/>
    <property type="match status" value="1"/>
</dbReference>
<evidence type="ECO:0000313" key="5">
    <source>
        <dbReference type="Proteomes" id="UP000214588"/>
    </source>
</evidence>
<comment type="similarity">
    <text evidence="1 3">Belongs to the UPF0122 family.</text>
</comment>
<keyword evidence="5" id="KW-1185">Reference proteome</keyword>